<dbReference type="InParanoid" id="A9USE1"/>
<evidence type="ECO:0000256" key="1">
    <source>
        <dbReference type="ARBA" id="ARBA00022737"/>
    </source>
</evidence>
<dbReference type="PROSITE" id="PS50082">
    <property type="entry name" value="WD_REPEATS_2"/>
    <property type="match status" value="1"/>
</dbReference>
<dbReference type="Pfam" id="PF24883">
    <property type="entry name" value="NPHP3_N"/>
    <property type="match status" value="1"/>
</dbReference>
<dbReference type="SMART" id="SM00320">
    <property type="entry name" value="WD40"/>
    <property type="match status" value="5"/>
</dbReference>
<feature type="domain" description="Nephrocystin 3-like N-terminal" evidence="3">
    <location>
        <begin position="337"/>
        <end position="437"/>
    </location>
</feature>
<accession>A9USE1</accession>
<keyword evidence="2" id="KW-0853">WD repeat</keyword>
<evidence type="ECO:0000256" key="2">
    <source>
        <dbReference type="PROSITE-ProRule" id="PRU00221"/>
    </source>
</evidence>
<dbReference type="InterPro" id="IPR036322">
    <property type="entry name" value="WD40_repeat_dom_sf"/>
</dbReference>
<dbReference type="SUPFAM" id="SSF50729">
    <property type="entry name" value="PH domain-like"/>
    <property type="match status" value="1"/>
</dbReference>
<reference evidence="4 5" key="1">
    <citation type="journal article" date="2008" name="Nature">
        <title>The genome of the choanoflagellate Monosiga brevicollis and the origin of metazoans.</title>
        <authorList>
            <consortium name="JGI Sequencing"/>
            <person name="King N."/>
            <person name="Westbrook M.J."/>
            <person name="Young S.L."/>
            <person name="Kuo A."/>
            <person name="Abedin M."/>
            <person name="Chapman J."/>
            <person name="Fairclough S."/>
            <person name="Hellsten U."/>
            <person name="Isogai Y."/>
            <person name="Letunic I."/>
            <person name="Marr M."/>
            <person name="Pincus D."/>
            <person name="Putnam N."/>
            <person name="Rokas A."/>
            <person name="Wright K.J."/>
            <person name="Zuzow R."/>
            <person name="Dirks W."/>
            <person name="Good M."/>
            <person name="Goodstein D."/>
            <person name="Lemons D."/>
            <person name="Li W."/>
            <person name="Lyons J.B."/>
            <person name="Morris A."/>
            <person name="Nichols S."/>
            <person name="Richter D.J."/>
            <person name="Salamov A."/>
            <person name="Bork P."/>
            <person name="Lim W.A."/>
            <person name="Manning G."/>
            <person name="Miller W.T."/>
            <person name="McGinnis W."/>
            <person name="Shapiro H."/>
            <person name="Tjian R."/>
            <person name="Grigoriev I.V."/>
            <person name="Rokhsar D."/>
        </authorList>
    </citation>
    <scope>NUCLEOTIDE SEQUENCE [LARGE SCALE GENOMIC DNA]</scope>
    <source>
        <strain evidence="5">MX1 / ATCC 50154</strain>
    </source>
</reference>
<evidence type="ECO:0000313" key="4">
    <source>
        <dbReference type="EMBL" id="EDQ92085.1"/>
    </source>
</evidence>
<dbReference type="GeneID" id="5888280"/>
<dbReference type="InterPro" id="IPR011993">
    <property type="entry name" value="PH-like_dom_sf"/>
</dbReference>
<dbReference type="CDD" id="cd00821">
    <property type="entry name" value="PH"/>
    <property type="match status" value="1"/>
</dbReference>
<dbReference type="InterPro" id="IPR056884">
    <property type="entry name" value="NPHP3-like_N"/>
</dbReference>
<dbReference type="Gene3D" id="2.130.10.10">
    <property type="entry name" value="YVTN repeat-like/Quinoprotein amine dehydrogenase"/>
    <property type="match status" value="3"/>
</dbReference>
<dbReference type="RefSeq" id="XP_001743371.1">
    <property type="nucleotide sequence ID" value="XM_001743319.1"/>
</dbReference>
<name>A9USE1_MONBE</name>
<feature type="repeat" description="WD" evidence="2">
    <location>
        <begin position="694"/>
        <end position="734"/>
    </location>
</feature>
<keyword evidence="1" id="KW-0677">Repeat</keyword>
<dbReference type="Gene3D" id="3.40.50.300">
    <property type="entry name" value="P-loop containing nucleotide triphosphate hydrolases"/>
    <property type="match status" value="1"/>
</dbReference>
<dbReference type="PANTHER" id="PTHR45333">
    <property type="entry name" value="MEMBRANE PROTEIN-RELATED"/>
    <property type="match status" value="1"/>
</dbReference>
<dbReference type="InterPro" id="IPR001680">
    <property type="entry name" value="WD40_rpt"/>
</dbReference>
<gene>
    <name evidence="4" type="ORF">MONBRDRAFT_22897</name>
</gene>
<dbReference type="eggNOG" id="KOG0272">
    <property type="taxonomic scope" value="Eukaryota"/>
</dbReference>
<dbReference type="EMBL" id="CH991544">
    <property type="protein sequence ID" value="EDQ92085.1"/>
    <property type="molecule type" value="Genomic_DNA"/>
</dbReference>
<evidence type="ECO:0000259" key="3">
    <source>
        <dbReference type="Pfam" id="PF24883"/>
    </source>
</evidence>
<dbReference type="SUPFAM" id="SSF52540">
    <property type="entry name" value="P-loop containing nucleoside triphosphate hydrolases"/>
    <property type="match status" value="1"/>
</dbReference>
<dbReference type="STRING" id="81824.A9USE1"/>
<dbReference type="Gene3D" id="2.30.29.30">
    <property type="entry name" value="Pleckstrin-homology domain (PH domain)/Phosphotyrosine-binding domain (PTB)"/>
    <property type="match status" value="1"/>
</dbReference>
<dbReference type="PROSITE" id="PS50294">
    <property type="entry name" value="WD_REPEATS_REGION"/>
    <property type="match status" value="1"/>
</dbReference>
<dbReference type="KEGG" id="mbr:MONBRDRAFT_22897"/>
<dbReference type="InterPro" id="IPR015943">
    <property type="entry name" value="WD40/YVTN_repeat-like_dom_sf"/>
</dbReference>
<dbReference type="Proteomes" id="UP000001357">
    <property type="component" value="Unassembled WGS sequence"/>
</dbReference>
<protein>
    <recommendedName>
        <fullName evidence="3">Nephrocystin 3-like N-terminal domain-containing protein</fullName>
    </recommendedName>
</protein>
<proteinExistence type="predicted"/>
<keyword evidence="5" id="KW-1185">Reference proteome</keyword>
<evidence type="ECO:0000313" key="5">
    <source>
        <dbReference type="Proteomes" id="UP000001357"/>
    </source>
</evidence>
<dbReference type="PANTHER" id="PTHR45333:SF1">
    <property type="entry name" value="CHROMOSOME UNDETERMINED SCAFFOLD_625, WHOLE GENOME SHOTGUN SEQUENCE"/>
    <property type="match status" value="1"/>
</dbReference>
<sequence length="1291" mass="143377">MAERQQEGTAEAGSGPSAVLESYRALVQGTSQVSVMPKHRVQIFLSSTFKDFKTERDYLIANVLPSLQAQANHLGIDFGFSTLRPLPNLILHTDFMILQEHLVPFLRPLLSTIYRIDENAIPSTHCLSVEQLNALPVDKVQMLIDAMHLVATDTGRLISDKLRSQLTSVTSMEIEAAYALGAKSHRDMLVLHRAISELDARSKSQPLVKALVDYADFASHDSTRLKHMIGDLRARDGIQYREWTLSASDLLDPGSAIRSTYLTELALAVEKFCSTAIDATHSQHIAWKSSLSSMQLQLATEIDVHLKHAAHATNHILKQRNAPVWNYLARDASQGLSPFFLQGQGASGKTTLLAQVVQHLRQDSSRALLARFCGLSTRAQHAELIFNDLAFQAEQLFDPEGAGDPATFTTERFKAALQRANSAMPVVVVIDALDQLVDLSLEFLLHSYDTVIVPEHPTTLQRLEATLHESCEAMGSILTSTDIGMFSVHTWIHPFVEQAVEKFLATMDVQPIIAVAIRYFGASLLDVDVSLHRARRVPILHPYNISSSSFEPNPRVIFQLHHLLTKAGRFEELLKHCLLNVAWVEASCQVEGPIQLMALLCQWQTLADHTDVVQAVSCLYNILRILGTELEGRQTSFATQLLLHASDREEYKEATSEQVQVYVREARGLLERGPSLLPSRPVLAHFGGGLVQVLTGHLERVTSVAFLSETRLLSASSDRTVVIWALERNEPIARLDGFNSTVSNVFVSPDKDKLLCTGATISLWNLSTLTQMHIWKQNQRAEDTHVIILAHNFHGYSVLGYPSMRCFEVPNAYNCDSETSFAPYDSKHIILCDHQRTLRLVDWRTGDCLKELRPHDGTVLFMLHDQTHQRLLTTSSDKSCKMINTAAFTIEGVFEGHSDWVNHVAISPENQRANQTPATARRHGREVTSLSSTTELILSSSRDKTAKLWTADGQLRETFEGFSYWVTACIFASDTLLVAVSEARELKLWEAVAESDGWAVHATMTVEHKVNALACIGQKRRFLCLGEVTGRIQVLQLDDFSPTARVELEDGPVVAMIGQKHVLAAVSKGGQCLLLLLDEQLGLLSKIRAIRVPAGQSSFVLDLVRSRLQVQPPTEILLHSRAGSTASTLLAGLFDGSIAHFDQRASAAAEVLAAAPTAQEVVVHAGRSRTLSELYRPEVADRLDKLRKNRADAVGAYFWKQGEKGVLAGRKKRYFIRKGSIMEYYKCRDGKPTIYKGYIDLGTILTCRVEGDCLLLVGDKREWNLKEDAPGAAKKWLDALDKEGIVRSLTT</sequence>
<dbReference type="InterPro" id="IPR027417">
    <property type="entry name" value="P-loop_NTPase"/>
</dbReference>
<dbReference type="Pfam" id="PF00400">
    <property type="entry name" value="WD40"/>
    <property type="match status" value="3"/>
</dbReference>
<dbReference type="SUPFAM" id="SSF50978">
    <property type="entry name" value="WD40 repeat-like"/>
    <property type="match status" value="1"/>
</dbReference>
<organism evidence="4 5">
    <name type="scientific">Monosiga brevicollis</name>
    <name type="common">Choanoflagellate</name>
    <dbReference type="NCBI Taxonomy" id="81824"/>
    <lineage>
        <taxon>Eukaryota</taxon>
        <taxon>Choanoflagellata</taxon>
        <taxon>Craspedida</taxon>
        <taxon>Salpingoecidae</taxon>
        <taxon>Monosiga</taxon>
    </lineage>
</organism>